<keyword evidence="2" id="KW-1185">Reference proteome</keyword>
<evidence type="ECO:0000313" key="2">
    <source>
        <dbReference type="Proteomes" id="UP001370490"/>
    </source>
</evidence>
<dbReference type="PANTHER" id="PTHR12459">
    <property type="entry name" value="TRANSMEMBRANE PROTEIN 135-RELATED"/>
    <property type="match status" value="1"/>
</dbReference>
<gene>
    <name evidence="1" type="ORF">RJ641_029686</name>
</gene>
<accession>A0AAN8ZN98</accession>
<sequence length="503" mass="56064">MCPPSDGSSAADGGCCIRFPTENGGDHVGSDKNLFCEHCEGFSFPLSRSSFLEFNEYERLWRIVTASAKGFTIGAGIKGGLALFSLLSRFSRRKRKAGIENNSEAIATAVKETLRYGFFLGTFAGTFVSVDEIISSFGGHRKTAKWRSLLAGAIAGHSILLTGVDTQHTSLAIYILMRAMVLASRCGIKSKRFGRICKPLTWAHGDIFLMCLSSSQILSAYILKQDSLPPSYKSFLNKHGGKDPLILQGVKEIATGMAFSNLKAIEDYYKMNHIDIKLDPEMKVPCSIIHGHQSCAIHIVSFLFQAYKRAVPVYLPVYLIPALLVHRQDLLKRPYTILGKGLLGTARSSLFLSAYCSSAWMWTCIFFRIFQRCNIPLVAMGTIDPLFSIIQCNHFSLQQFPAGLALAIEKKSRRIEISLYCLARAIESFFTCMADAGYLPSSKRFKRADVVIFSLSTAIIMYCYEQEREVFRSKYLNVLDWVFGVPPPPGETPRYKIKPKADE</sequence>
<evidence type="ECO:0008006" key="3">
    <source>
        <dbReference type="Google" id="ProtNLM"/>
    </source>
</evidence>
<comment type="caution">
    <text evidence="1">The sequence shown here is derived from an EMBL/GenBank/DDBJ whole genome shotgun (WGS) entry which is preliminary data.</text>
</comment>
<proteinExistence type="predicted"/>
<dbReference type="InterPro" id="IPR026749">
    <property type="entry name" value="Tmem135"/>
</dbReference>
<protein>
    <recommendedName>
        <fullName evidence="3">Transmembrane protein 135 N-terminal domain-containing protein</fullName>
    </recommendedName>
</protein>
<name>A0AAN8ZN98_9MAGN</name>
<dbReference type="EMBL" id="JBAMMX010000005">
    <property type="protein sequence ID" value="KAK6940155.1"/>
    <property type="molecule type" value="Genomic_DNA"/>
</dbReference>
<dbReference type="PANTHER" id="PTHR12459:SF15">
    <property type="entry name" value="TRANSMEMBRANE PROTEIN 135"/>
    <property type="match status" value="1"/>
</dbReference>
<dbReference type="Proteomes" id="UP001370490">
    <property type="component" value="Unassembled WGS sequence"/>
</dbReference>
<reference evidence="1 2" key="1">
    <citation type="submission" date="2023-12" db="EMBL/GenBank/DDBJ databases">
        <title>A high-quality genome assembly for Dillenia turbinata (Dilleniales).</title>
        <authorList>
            <person name="Chanderbali A."/>
        </authorList>
    </citation>
    <scope>NUCLEOTIDE SEQUENCE [LARGE SCALE GENOMIC DNA]</scope>
    <source>
        <strain evidence="1">LSX21</strain>
        <tissue evidence="1">Leaf</tissue>
    </source>
</reference>
<evidence type="ECO:0000313" key="1">
    <source>
        <dbReference type="EMBL" id="KAK6940155.1"/>
    </source>
</evidence>
<organism evidence="1 2">
    <name type="scientific">Dillenia turbinata</name>
    <dbReference type="NCBI Taxonomy" id="194707"/>
    <lineage>
        <taxon>Eukaryota</taxon>
        <taxon>Viridiplantae</taxon>
        <taxon>Streptophyta</taxon>
        <taxon>Embryophyta</taxon>
        <taxon>Tracheophyta</taxon>
        <taxon>Spermatophyta</taxon>
        <taxon>Magnoliopsida</taxon>
        <taxon>eudicotyledons</taxon>
        <taxon>Gunneridae</taxon>
        <taxon>Pentapetalae</taxon>
        <taxon>Dilleniales</taxon>
        <taxon>Dilleniaceae</taxon>
        <taxon>Dillenia</taxon>
    </lineage>
</organism>
<dbReference type="AlphaFoldDB" id="A0AAN8ZN98"/>